<name>A0A1M6G6Q5_9FIRM</name>
<feature type="transmembrane region" description="Helical" evidence="11">
    <location>
        <begin position="37"/>
        <end position="58"/>
    </location>
</feature>
<dbReference type="Gene3D" id="3.10.580.10">
    <property type="entry name" value="CBS-domain"/>
    <property type="match status" value="1"/>
</dbReference>
<evidence type="ECO:0000256" key="8">
    <source>
        <dbReference type="ARBA" id="ARBA00023136"/>
    </source>
</evidence>
<dbReference type="FunFam" id="3.10.580.10:FF:000002">
    <property type="entry name" value="Magnesium/cobalt efflux protein CorC"/>
    <property type="match status" value="1"/>
</dbReference>
<dbReference type="Proteomes" id="UP000322917">
    <property type="component" value="Unassembled WGS sequence"/>
</dbReference>
<evidence type="ECO:0000313" key="14">
    <source>
        <dbReference type="EMBL" id="SHJ05604.1"/>
    </source>
</evidence>
<dbReference type="InterPro" id="IPR005170">
    <property type="entry name" value="Transptr-assoc_dom"/>
</dbReference>
<dbReference type="GO" id="GO:0005886">
    <property type="term" value="C:plasma membrane"/>
    <property type="evidence" value="ECO:0007669"/>
    <property type="project" value="UniProtKB-SubCell"/>
</dbReference>
<dbReference type="SMART" id="SM01091">
    <property type="entry name" value="CorC_HlyC"/>
    <property type="match status" value="1"/>
</dbReference>
<gene>
    <name evidence="14" type="ORF">SAMN02745170_01644</name>
</gene>
<dbReference type="SUPFAM" id="SSF56176">
    <property type="entry name" value="FAD-binding/transporter-associated domain-like"/>
    <property type="match status" value="1"/>
</dbReference>
<evidence type="ECO:0000313" key="15">
    <source>
        <dbReference type="Proteomes" id="UP000322917"/>
    </source>
</evidence>
<evidence type="ECO:0000256" key="9">
    <source>
        <dbReference type="PROSITE-ProRule" id="PRU00703"/>
    </source>
</evidence>
<dbReference type="OrthoDB" id="9798188at2"/>
<dbReference type="InterPro" id="IPR016169">
    <property type="entry name" value="FAD-bd_PCMH_sub2"/>
</dbReference>
<dbReference type="PANTHER" id="PTHR43099">
    <property type="entry name" value="UPF0053 PROTEIN YRKA"/>
    <property type="match status" value="1"/>
</dbReference>
<keyword evidence="6 10" id="KW-1133">Transmembrane helix</keyword>
<evidence type="ECO:0000256" key="10">
    <source>
        <dbReference type="PROSITE-ProRule" id="PRU01193"/>
    </source>
</evidence>
<dbReference type="Pfam" id="PF01595">
    <property type="entry name" value="CNNM"/>
    <property type="match status" value="1"/>
</dbReference>
<feature type="domain" description="CBS" evidence="12">
    <location>
        <begin position="249"/>
        <end position="309"/>
    </location>
</feature>
<sequence length="461" mass="51178">MTGSPPGLLKIRNYCYNVILKGVGFSLETDPSIGWELLIILILIIANGLFAMTEIAIVSSRKTRLEKQAQEGSSAARTAWELANEPTQLLSTVQVGISVIGVVTGAYGGAAFAQVLAGYLAPLPVLGPHSYAVSMFIVVTLITYTSLIIGELVPKRIALNAPEAVAVSIAIPMRFFSKLFSPLVKLLSLSTEFVLNLLNIREPQDAGVTEEEIKIMLAEGTAVGTFEEAERNIVDRVFRLGDMRVSALMTPRTQIDWIDLEDGEEEIWQVLVSSHHSRLPVARGSLDELVGVVYIKDLFLSRGQSPLPIAEHTEEPLFVPRSLRAFKLLEQFQQSGTHIAFIMDEFGGMIGLVTLYDILEHLVGELPQEEEDDPEIVQRDDRSWLLDGLLSIEEFKELFHIQEMPGEDKDHYQTLGGFITSYLGSMPKTGETFEWSGLSFEIVDMDRMRIDKIIVTKLPDE</sequence>
<accession>A0A1M6G6Q5</accession>
<reference evidence="14 15" key="1">
    <citation type="submission" date="2016-11" db="EMBL/GenBank/DDBJ databases">
        <authorList>
            <person name="Varghese N."/>
            <person name="Submissions S."/>
        </authorList>
    </citation>
    <scope>NUCLEOTIDE SEQUENCE [LARGE SCALE GENOMIC DNA]</scope>
    <source>
        <strain evidence="14 15">DSM 15287</strain>
    </source>
</reference>
<feature type="transmembrane region" description="Helical" evidence="11">
    <location>
        <begin position="95"/>
        <end position="119"/>
    </location>
</feature>
<keyword evidence="8 10" id="KW-0472">Membrane</keyword>
<evidence type="ECO:0000256" key="7">
    <source>
        <dbReference type="ARBA" id="ARBA00023122"/>
    </source>
</evidence>
<keyword evidence="3" id="KW-1003">Cell membrane</keyword>
<dbReference type="GO" id="GO:0050660">
    <property type="term" value="F:flavin adenine dinucleotide binding"/>
    <property type="evidence" value="ECO:0007669"/>
    <property type="project" value="InterPro"/>
</dbReference>
<dbReference type="PROSITE" id="PS51371">
    <property type="entry name" value="CBS"/>
    <property type="match status" value="2"/>
</dbReference>
<dbReference type="InterPro" id="IPR046342">
    <property type="entry name" value="CBS_dom_sf"/>
</dbReference>
<dbReference type="Pfam" id="PF03471">
    <property type="entry name" value="CorC_HlyC"/>
    <property type="match status" value="1"/>
</dbReference>
<dbReference type="InterPro" id="IPR044751">
    <property type="entry name" value="Ion_transp-like_CBS"/>
</dbReference>
<dbReference type="FunFam" id="3.30.465.10:FF:000023">
    <property type="entry name" value="Magnesium and cobalt transporter"/>
    <property type="match status" value="1"/>
</dbReference>
<keyword evidence="5" id="KW-0677">Repeat</keyword>
<dbReference type="InterPro" id="IPR051676">
    <property type="entry name" value="UPF0053_domain"/>
</dbReference>
<evidence type="ECO:0000256" key="1">
    <source>
        <dbReference type="ARBA" id="ARBA00004651"/>
    </source>
</evidence>
<evidence type="ECO:0000256" key="5">
    <source>
        <dbReference type="ARBA" id="ARBA00022737"/>
    </source>
</evidence>
<evidence type="ECO:0000256" key="2">
    <source>
        <dbReference type="ARBA" id="ARBA00006337"/>
    </source>
</evidence>
<dbReference type="EMBL" id="FQZD01000011">
    <property type="protein sequence ID" value="SHJ05604.1"/>
    <property type="molecule type" value="Genomic_DNA"/>
</dbReference>
<evidence type="ECO:0000256" key="11">
    <source>
        <dbReference type="SAM" id="Phobius"/>
    </source>
</evidence>
<protein>
    <submittedName>
        <fullName evidence="14">Putative hemolysin</fullName>
    </submittedName>
</protein>
<evidence type="ECO:0000256" key="4">
    <source>
        <dbReference type="ARBA" id="ARBA00022692"/>
    </source>
</evidence>
<dbReference type="Gene3D" id="3.30.465.10">
    <property type="match status" value="1"/>
</dbReference>
<feature type="domain" description="CNNM transmembrane" evidence="13">
    <location>
        <begin position="29"/>
        <end position="230"/>
    </location>
</feature>
<comment type="subcellular location">
    <subcellularLocation>
        <location evidence="1">Cell membrane</location>
        <topology evidence="1">Multi-pass membrane protein</topology>
    </subcellularLocation>
</comment>
<evidence type="ECO:0000256" key="6">
    <source>
        <dbReference type="ARBA" id="ARBA00022989"/>
    </source>
</evidence>
<evidence type="ECO:0000259" key="13">
    <source>
        <dbReference type="PROSITE" id="PS51846"/>
    </source>
</evidence>
<keyword evidence="4 10" id="KW-0812">Transmembrane</keyword>
<dbReference type="Pfam" id="PF00571">
    <property type="entry name" value="CBS"/>
    <property type="match status" value="1"/>
</dbReference>
<evidence type="ECO:0000259" key="12">
    <source>
        <dbReference type="PROSITE" id="PS51371"/>
    </source>
</evidence>
<keyword evidence="7 9" id="KW-0129">CBS domain</keyword>
<proteinExistence type="inferred from homology"/>
<dbReference type="PANTHER" id="PTHR43099:SF2">
    <property type="entry name" value="UPF0053 PROTEIN YRKA"/>
    <property type="match status" value="1"/>
</dbReference>
<dbReference type="PROSITE" id="PS51846">
    <property type="entry name" value="CNNM"/>
    <property type="match status" value="1"/>
</dbReference>
<dbReference type="AlphaFoldDB" id="A0A1M6G6Q5"/>
<dbReference type="RefSeq" id="WP_149734430.1">
    <property type="nucleotide sequence ID" value="NZ_FQZD01000011.1"/>
</dbReference>
<dbReference type="InterPro" id="IPR002550">
    <property type="entry name" value="CNNM"/>
</dbReference>
<feature type="domain" description="CBS" evidence="12">
    <location>
        <begin position="312"/>
        <end position="369"/>
    </location>
</feature>
<dbReference type="SUPFAM" id="SSF54631">
    <property type="entry name" value="CBS-domain pair"/>
    <property type="match status" value="1"/>
</dbReference>
<comment type="similarity">
    <text evidence="2">Belongs to the UPF0053 family.</text>
</comment>
<organism evidence="14 15">
    <name type="scientific">Propionispora hippei DSM 15287</name>
    <dbReference type="NCBI Taxonomy" id="1123003"/>
    <lineage>
        <taxon>Bacteria</taxon>
        <taxon>Bacillati</taxon>
        <taxon>Bacillota</taxon>
        <taxon>Negativicutes</taxon>
        <taxon>Selenomonadales</taxon>
        <taxon>Sporomusaceae</taxon>
        <taxon>Propionispora</taxon>
    </lineage>
</organism>
<evidence type="ECO:0000256" key="3">
    <source>
        <dbReference type="ARBA" id="ARBA00022475"/>
    </source>
</evidence>
<dbReference type="CDD" id="cd04590">
    <property type="entry name" value="CBS_pair_CorC_HlyC_assoc"/>
    <property type="match status" value="1"/>
</dbReference>
<feature type="transmembrane region" description="Helical" evidence="11">
    <location>
        <begin position="131"/>
        <end position="150"/>
    </location>
</feature>
<keyword evidence="15" id="KW-1185">Reference proteome</keyword>
<dbReference type="InterPro" id="IPR036318">
    <property type="entry name" value="FAD-bd_PCMH-like_sf"/>
</dbReference>
<dbReference type="InterPro" id="IPR000644">
    <property type="entry name" value="CBS_dom"/>
</dbReference>